<sequence>MIYWIFAMNKQFVDEKLLMKLGMRKDCMSDKVALITGSARGIGEHTAYALAYLGVNVAIADISEHGQSVANRISNIGGKAEFFNSDLGREESRSILLQAINEKFGNIDILINNAAQIQIGHTLNKSISEWNSDYSINLVAPLNLMQKIIPKMLKSASGTVISLISLEGMPFMGSYCSSKMALRSLMISLAKEIPPESGVSVFSVMPGAVDTLTIANMVNSFSKLIGVDESEIRKMMSNNPGYEGLVPVTHAAASLAWFCCNSPQFHGQFVDGFLPLSQHGVIDVQRKSENQSPDHQNPNIPNFERDMNELIGINRSLENRIIERTRELEVANRKLLESSMTDPLTGLWNRRYADLAIREEIALSMRNSDDAPQGIHLVLLDIDHFKSINDQFGHSYGDHVLKEISIILKNQCRSTDKIIRWGGEEFLIIAKDIKDYSIEFLVERIRTSVENHSFISEDGKKIKCTCSMGFAAFPLSSQSFFPSWETVVSMADSCMYAAKNNGRNQWFGIDADMDTLQNIGMSPKNLNVNELRGYGLIKAMKPM</sequence>
<dbReference type="EMBL" id="FN543104">
    <property type="protein sequence ID" value="CBA28176.1"/>
    <property type="molecule type" value="Genomic_DNA"/>
</dbReference>
<dbReference type="Pfam" id="PF00990">
    <property type="entry name" value="GGDEF"/>
    <property type="match status" value="1"/>
</dbReference>
<dbReference type="PANTHER" id="PTHR45138:SF9">
    <property type="entry name" value="DIGUANYLATE CYCLASE DGCM-RELATED"/>
    <property type="match status" value="1"/>
</dbReference>
<evidence type="ECO:0000259" key="3">
    <source>
        <dbReference type="PROSITE" id="PS50887"/>
    </source>
</evidence>
<dbReference type="InterPro" id="IPR002347">
    <property type="entry name" value="SDR_fam"/>
</dbReference>
<name>C9Y8Z6_CURXX</name>
<keyword evidence="4" id="KW-0808">Transferase</keyword>
<dbReference type="SUPFAM" id="SSF55073">
    <property type="entry name" value="Nucleotide cyclase"/>
    <property type="match status" value="1"/>
</dbReference>
<accession>C9Y8Z6</accession>
<feature type="domain" description="GGDEF" evidence="3">
    <location>
        <begin position="373"/>
        <end position="511"/>
    </location>
</feature>
<dbReference type="InterPro" id="IPR050469">
    <property type="entry name" value="Diguanylate_Cyclase"/>
</dbReference>
<dbReference type="CDD" id="cd05233">
    <property type="entry name" value="SDR_c"/>
    <property type="match status" value="1"/>
</dbReference>
<reference evidence="4" key="1">
    <citation type="journal article" date="2010" name="Nature">
        <title>The dynamic genome of Hydra.</title>
        <authorList>
            <person name="Chapman J.A."/>
            <person name="Kirkness E.F."/>
            <person name="Simakov O."/>
            <person name="Hampson S.E."/>
            <person name="Mitros T."/>
            <person name="Weinmaier T."/>
            <person name="Rattei T."/>
            <person name="Balasubramanian P.G."/>
            <person name="Borman J."/>
            <person name="Busam D."/>
            <person name="Disbennett K."/>
            <person name="Pfannkoch C."/>
            <person name="Sumin N."/>
            <person name="Sutton G."/>
            <person name="Viswanathan L."/>
            <person name="Walenz B."/>
            <person name="Goodstein D.M."/>
            <person name="Hellsten U."/>
            <person name="Kawashima T."/>
            <person name="Prochnik S.E."/>
            <person name="Putnam N.H."/>
            <person name="Shu S."/>
            <person name="Blumberg B."/>
            <person name="Dana C.E."/>
            <person name="Gee L."/>
            <person name="Kibler D.F."/>
            <person name="Law L."/>
            <person name="Lindgens D."/>
            <person name="Martinez D.E."/>
            <person name="Peng J."/>
            <person name="Wigge P.A."/>
            <person name="Bertulat B."/>
            <person name="Guder C."/>
            <person name="Nakamura Y."/>
            <person name="Ozbek S."/>
            <person name="Watanabe H."/>
            <person name="Khalturin K."/>
            <person name="Hemmrich G."/>
            <person name="Franke A."/>
            <person name="Augustin R."/>
            <person name="Fraune S."/>
            <person name="Hayakawa E."/>
            <person name="Hayakawa S."/>
            <person name="Hirose M."/>
            <person name="Hwang J."/>
            <person name="Ikeo K."/>
            <person name="Nishimiya-Fujisawa C."/>
            <person name="Ogura A."/>
            <person name="Takahashi T."/>
            <person name="Steinmetz P.R."/>
            <person name="Zhang X."/>
            <person name="Aufschnaiter R."/>
            <person name="Eder M.K."/>
            <person name="Gorny A.K."/>
            <person name="Salvenmoser W."/>
            <person name="Heimberg A.M."/>
            <person name="Wheeler B.M."/>
            <person name="Peterson K.J."/>
            <person name="Boettger A."/>
            <person name="Tischler P."/>
            <person name="Wolf A."/>
            <person name="Gojobori T."/>
            <person name="Remington K.A."/>
            <person name="Strausberg R.L."/>
            <person name="Venter J."/>
            <person name="Technau U."/>
            <person name="Hobmayer B."/>
            <person name="Bosch T.C."/>
            <person name="Holstein T.W."/>
            <person name="Fujisawa T."/>
            <person name="Bode H.R."/>
            <person name="David C.N."/>
            <person name="Rokhsar D.S."/>
            <person name="Steele R.E."/>
        </authorList>
    </citation>
    <scope>NUCLEOTIDE SEQUENCE</scope>
</reference>
<organism evidence="4">
    <name type="scientific">Curvibacter symbiont subsp. Hydra magnipapillata</name>
    <dbReference type="NCBI Taxonomy" id="667019"/>
    <lineage>
        <taxon>Bacteria</taxon>
        <taxon>Pseudomonadati</taxon>
        <taxon>Pseudomonadota</taxon>
        <taxon>Betaproteobacteria</taxon>
        <taxon>Burkholderiales</taxon>
        <taxon>Comamonadaceae</taxon>
        <taxon>Curvibacter</taxon>
    </lineage>
</organism>
<protein>
    <recommendedName>
        <fullName evidence="1">diguanylate cyclase</fullName>
        <ecNumber evidence="1">2.7.7.65</ecNumber>
    </recommendedName>
</protein>
<dbReference type="PRINTS" id="PR00080">
    <property type="entry name" value="SDRFAMILY"/>
</dbReference>
<gene>
    <name evidence="4" type="ORF">Csp_A05970</name>
</gene>
<proteinExistence type="predicted"/>
<dbReference type="FunFam" id="3.30.70.270:FF:000001">
    <property type="entry name" value="Diguanylate cyclase domain protein"/>
    <property type="match status" value="1"/>
</dbReference>
<dbReference type="InterPro" id="IPR000160">
    <property type="entry name" value="GGDEF_dom"/>
</dbReference>
<dbReference type="AlphaFoldDB" id="C9Y8Z6"/>
<dbReference type="Gene3D" id="3.40.50.720">
    <property type="entry name" value="NAD(P)-binding Rossmann-like Domain"/>
    <property type="match status" value="1"/>
</dbReference>
<dbReference type="PROSITE" id="PS00061">
    <property type="entry name" value="ADH_SHORT"/>
    <property type="match status" value="1"/>
</dbReference>
<dbReference type="SUPFAM" id="SSF51735">
    <property type="entry name" value="NAD(P)-binding Rossmann-fold domains"/>
    <property type="match status" value="1"/>
</dbReference>
<dbReference type="NCBIfam" id="TIGR00254">
    <property type="entry name" value="GGDEF"/>
    <property type="match status" value="1"/>
</dbReference>
<dbReference type="CDD" id="cd01949">
    <property type="entry name" value="GGDEF"/>
    <property type="match status" value="1"/>
</dbReference>
<dbReference type="Gene3D" id="3.30.70.270">
    <property type="match status" value="1"/>
</dbReference>
<dbReference type="InterPro" id="IPR043128">
    <property type="entry name" value="Rev_trsase/Diguanyl_cyclase"/>
</dbReference>
<evidence type="ECO:0000256" key="2">
    <source>
        <dbReference type="ARBA" id="ARBA00034247"/>
    </source>
</evidence>
<dbReference type="EC" id="2.7.7.65" evidence="1"/>
<dbReference type="Pfam" id="PF00106">
    <property type="entry name" value="adh_short"/>
    <property type="match status" value="1"/>
</dbReference>
<dbReference type="PROSITE" id="PS50887">
    <property type="entry name" value="GGDEF"/>
    <property type="match status" value="1"/>
</dbReference>
<dbReference type="PRINTS" id="PR00081">
    <property type="entry name" value="GDHRDH"/>
</dbReference>
<dbReference type="InterPro" id="IPR029787">
    <property type="entry name" value="Nucleotide_cyclase"/>
</dbReference>
<dbReference type="InterPro" id="IPR036291">
    <property type="entry name" value="NAD(P)-bd_dom_sf"/>
</dbReference>
<dbReference type="SMART" id="SM00267">
    <property type="entry name" value="GGDEF"/>
    <property type="match status" value="1"/>
</dbReference>
<evidence type="ECO:0000256" key="1">
    <source>
        <dbReference type="ARBA" id="ARBA00012528"/>
    </source>
</evidence>
<comment type="catalytic activity">
    <reaction evidence="2">
        <text>2 GTP = 3',3'-c-di-GMP + 2 diphosphate</text>
        <dbReference type="Rhea" id="RHEA:24898"/>
        <dbReference type="ChEBI" id="CHEBI:33019"/>
        <dbReference type="ChEBI" id="CHEBI:37565"/>
        <dbReference type="ChEBI" id="CHEBI:58805"/>
        <dbReference type="EC" id="2.7.7.65"/>
    </reaction>
</comment>
<dbReference type="PANTHER" id="PTHR45138">
    <property type="entry name" value="REGULATORY COMPONENTS OF SENSORY TRANSDUCTION SYSTEM"/>
    <property type="match status" value="1"/>
</dbReference>
<evidence type="ECO:0000313" key="4">
    <source>
        <dbReference type="EMBL" id="CBA28176.1"/>
    </source>
</evidence>
<dbReference type="GO" id="GO:0052621">
    <property type="term" value="F:diguanylate cyclase activity"/>
    <property type="evidence" value="ECO:0007669"/>
    <property type="project" value="UniProtKB-EC"/>
</dbReference>
<dbReference type="InterPro" id="IPR020904">
    <property type="entry name" value="Sc_DH/Rdtase_CS"/>
</dbReference>